<gene>
    <name evidence="1" type="ORF">BN983_01945</name>
</gene>
<dbReference type="GO" id="GO:0003677">
    <property type="term" value="F:DNA binding"/>
    <property type="evidence" value="ECO:0007669"/>
    <property type="project" value="InterPro"/>
</dbReference>
<dbReference type="InterPro" id="IPR011010">
    <property type="entry name" value="DNA_brk_join_enz"/>
</dbReference>
<dbReference type="EMBL" id="CCDI010000002">
    <property type="protein sequence ID" value="CDQ23694.1"/>
    <property type="molecule type" value="Genomic_DNA"/>
</dbReference>
<reference evidence="2" key="1">
    <citation type="submission" date="2014-03" db="EMBL/GenBank/DDBJ databases">
        <authorList>
            <person name="Urmite Genomes U."/>
        </authorList>
    </citation>
    <scope>NUCLEOTIDE SEQUENCE [LARGE SCALE GENOMIC DNA]</scope>
    <source>
        <strain evidence="2">HD-03</strain>
    </source>
</reference>
<sequence length="52" mass="5587">MLPICLNNGAPIEVIQSLLGYEKSETTKIYAQLIGKLILSNGVRENGETPVG</sequence>
<evidence type="ECO:0000313" key="1">
    <source>
        <dbReference type="EMBL" id="CDQ23694.1"/>
    </source>
</evidence>
<keyword evidence="2" id="KW-1185">Reference proteome</keyword>
<dbReference type="AlphaFoldDB" id="A0A024P3W0"/>
<name>A0A024P3W0_9BACI</name>
<dbReference type="SUPFAM" id="SSF56349">
    <property type="entry name" value="DNA breaking-rejoining enzymes"/>
    <property type="match status" value="1"/>
</dbReference>
<reference evidence="1 2" key="2">
    <citation type="submission" date="2014-05" db="EMBL/GenBank/DDBJ databases">
        <title>Draft genome sequence of Halobacillus karajensis HK-03.</title>
        <authorList>
            <person name="Khelaifia S."/>
            <person name="Croce O."/>
            <person name="Lagier J.C."/>
            <person name="Raoult D."/>
        </authorList>
    </citation>
    <scope>NUCLEOTIDE SEQUENCE [LARGE SCALE GENOMIC DNA]</scope>
    <source>
        <strain evidence="1 2">HD-03</strain>
    </source>
</reference>
<comment type="caution">
    <text evidence="1">The sequence shown here is derived from an EMBL/GenBank/DDBJ whole genome shotgun (WGS) entry which is preliminary data.</text>
</comment>
<organism evidence="1 2">
    <name type="scientific">Halobacillus karajensis</name>
    <dbReference type="NCBI Taxonomy" id="195088"/>
    <lineage>
        <taxon>Bacteria</taxon>
        <taxon>Bacillati</taxon>
        <taxon>Bacillota</taxon>
        <taxon>Bacilli</taxon>
        <taxon>Bacillales</taxon>
        <taxon>Bacillaceae</taxon>
        <taxon>Halobacillus</taxon>
    </lineage>
</organism>
<proteinExistence type="predicted"/>
<protein>
    <submittedName>
        <fullName evidence="1">Uncharacterized protein</fullName>
    </submittedName>
</protein>
<dbReference type="Proteomes" id="UP000028868">
    <property type="component" value="Unassembled WGS sequence"/>
</dbReference>
<accession>A0A024P3W0</accession>
<evidence type="ECO:0000313" key="2">
    <source>
        <dbReference type="Proteomes" id="UP000028868"/>
    </source>
</evidence>